<dbReference type="Pfam" id="PF13424">
    <property type="entry name" value="TPR_12"/>
    <property type="match status" value="2"/>
</dbReference>
<dbReference type="Pfam" id="PF13181">
    <property type="entry name" value="TPR_8"/>
    <property type="match status" value="1"/>
</dbReference>
<feature type="region of interest" description="Disordered" evidence="1">
    <location>
        <begin position="71"/>
        <end position="98"/>
    </location>
</feature>
<comment type="caution">
    <text evidence="2">The sequence shown here is derived from an EMBL/GenBank/DDBJ whole genome shotgun (WGS) entry which is preliminary data.</text>
</comment>
<protein>
    <recommendedName>
        <fullName evidence="4">Kinesin light chain</fullName>
    </recommendedName>
</protein>
<proteinExistence type="predicted"/>
<sequence>MTSRHVYRRAALFRLLRSDLPVEQTAHTRILGPLSALQGADLSSDQLHWPNWLLAGFAASLFLGTESQCDTASEKTSPTKQADPAKAEEQGYWPPSNEHTAKWRVFTDQGGKRFSEGDTQQAEQFLKKAVQEAVQGFGAEDPHVAAAENNLAELYRLLGEHKRAEALYLSALQKLQQTFGSDDVRVAQAQIHAAGCMASQHRLPEAQALMEKAVQACKAAMGDSHPSLAPHLNILSLLHWRQGQQDAAIDLQRECCKLSLLELDNTPKHAEQPGYMRQSGELFNMLMVAKRWSEAAQVQQRRVEQLVKDNISILDVCALEQYSQALRASGKHQEALAIMKQCLDLVTEQIAAVSIHVAVIMQELADLELDSDEEAAWQRAHNLAQQSCEILQSAQDMTSQLATGIAQEEQQNQSWFGWLKGQKSENKRKNMKNRERATRAMPCLLVVHANSRRILGRAQARLGRMEEARASLQKAVSTVTLEDAKAMAPPAQSGDRPELETDDEATSTLMAAFKFSHAVGRTKATPHQRKTPDNPDNDTTALQERATPSRR</sequence>
<name>A0AAW1P7A4_9CHLO</name>
<dbReference type="Proteomes" id="UP001465755">
    <property type="component" value="Unassembled WGS sequence"/>
</dbReference>
<gene>
    <name evidence="2" type="ORF">WJX73_009178</name>
</gene>
<evidence type="ECO:0000313" key="3">
    <source>
        <dbReference type="Proteomes" id="UP001465755"/>
    </source>
</evidence>
<dbReference type="InterPro" id="IPR011990">
    <property type="entry name" value="TPR-like_helical_dom_sf"/>
</dbReference>
<reference evidence="2 3" key="1">
    <citation type="journal article" date="2024" name="Nat. Commun.">
        <title>Phylogenomics reveals the evolutionary origins of lichenization in chlorophyte algae.</title>
        <authorList>
            <person name="Puginier C."/>
            <person name="Libourel C."/>
            <person name="Otte J."/>
            <person name="Skaloud P."/>
            <person name="Haon M."/>
            <person name="Grisel S."/>
            <person name="Petersen M."/>
            <person name="Berrin J.G."/>
            <person name="Delaux P.M."/>
            <person name="Dal Grande F."/>
            <person name="Keller J."/>
        </authorList>
    </citation>
    <scope>NUCLEOTIDE SEQUENCE [LARGE SCALE GENOMIC DNA]</scope>
    <source>
        <strain evidence="2 3">SAG 2036</strain>
    </source>
</reference>
<organism evidence="2 3">
    <name type="scientific">Symbiochloris irregularis</name>
    <dbReference type="NCBI Taxonomy" id="706552"/>
    <lineage>
        <taxon>Eukaryota</taxon>
        <taxon>Viridiplantae</taxon>
        <taxon>Chlorophyta</taxon>
        <taxon>core chlorophytes</taxon>
        <taxon>Trebouxiophyceae</taxon>
        <taxon>Trebouxiales</taxon>
        <taxon>Trebouxiaceae</taxon>
        <taxon>Symbiochloris</taxon>
    </lineage>
</organism>
<dbReference type="InterPro" id="IPR019734">
    <property type="entry name" value="TPR_rpt"/>
</dbReference>
<evidence type="ECO:0000256" key="1">
    <source>
        <dbReference type="SAM" id="MobiDB-lite"/>
    </source>
</evidence>
<feature type="compositionally biased region" description="Polar residues" evidence="1">
    <location>
        <begin position="71"/>
        <end position="80"/>
    </location>
</feature>
<dbReference type="AlphaFoldDB" id="A0AAW1P7A4"/>
<evidence type="ECO:0000313" key="2">
    <source>
        <dbReference type="EMBL" id="KAK9805780.1"/>
    </source>
</evidence>
<evidence type="ECO:0008006" key="4">
    <source>
        <dbReference type="Google" id="ProtNLM"/>
    </source>
</evidence>
<dbReference type="PANTHER" id="PTHR47689">
    <property type="entry name" value="TETRATRICOPEPTIDE REPEAT (TPR)-LIKE SUPERFAMILY PROTEIN"/>
    <property type="match status" value="1"/>
</dbReference>
<dbReference type="EMBL" id="JALJOQ010000042">
    <property type="protein sequence ID" value="KAK9805780.1"/>
    <property type="molecule type" value="Genomic_DNA"/>
</dbReference>
<dbReference type="PANTHER" id="PTHR47689:SF2">
    <property type="entry name" value="TETRATRICOPEPTIDE REPEAT (TPR)-LIKE SUPERFAMILY PROTEIN"/>
    <property type="match status" value="1"/>
</dbReference>
<dbReference type="SUPFAM" id="SSF48452">
    <property type="entry name" value="TPR-like"/>
    <property type="match status" value="2"/>
</dbReference>
<feature type="region of interest" description="Disordered" evidence="1">
    <location>
        <begin position="484"/>
        <end position="551"/>
    </location>
</feature>
<keyword evidence="3" id="KW-1185">Reference proteome</keyword>
<dbReference type="Gene3D" id="1.25.40.10">
    <property type="entry name" value="Tetratricopeptide repeat domain"/>
    <property type="match status" value="1"/>
</dbReference>
<accession>A0AAW1P7A4</accession>